<accession>A0AB37W270</accession>
<sequence>MKLYTPLVLLASVTGTMAGCYSGGQSWIDECNKNSFKGAIKDLCNNGQLAGWFQNTGTTKTWCANSRCNGIRVDLAVGWRGNGGYTLAAKDCISRLEDEIDNCWQGGESTKYDWYVKADPNDGWCP</sequence>
<feature type="signal peptide" evidence="1">
    <location>
        <begin position="1"/>
        <end position="18"/>
    </location>
</feature>
<reference evidence="2" key="2">
    <citation type="journal article" date="2019" name="bioRxiv">
        <title>Genomics, evolutionary history and diagnostics of the Alternaria alternata species group including apple and Asian pear pathotypes.</title>
        <authorList>
            <person name="Armitage A.D."/>
            <person name="Cockerton H.M."/>
            <person name="Sreenivasaprasad S."/>
            <person name="Woodhall J.W."/>
            <person name="Lane C.R."/>
            <person name="Harrison R.J."/>
            <person name="Clarkson J.P."/>
        </authorList>
    </citation>
    <scope>NUCLEOTIDE SEQUENCE</scope>
    <source>
        <strain evidence="2">FERA 1164</strain>
    </source>
</reference>
<evidence type="ECO:0008006" key="4">
    <source>
        <dbReference type="Google" id="ProtNLM"/>
    </source>
</evidence>
<protein>
    <recommendedName>
        <fullName evidence="4">Secreted protein</fullName>
    </recommendedName>
</protein>
<dbReference type="EMBL" id="PDXB01000047">
    <property type="protein sequence ID" value="RYN18835.1"/>
    <property type="molecule type" value="Genomic_DNA"/>
</dbReference>
<evidence type="ECO:0000313" key="2">
    <source>
        <dbReference type="EMBL" id="RYN18835.1"/>
    </source>
</evidence>
<keyword evidence="1" id="KW-0732">Signal</keyword>
<gene>
    <name evidence="2" type="ORF">AA0115_g11080</name>
</gene>
<dbReference type="PROSITE" id="PS51257">
    <property type="entry name" value="PROKAR_LIPOPROTEIN"/>
    <property type="match status" value="1"/>
</dbReference>
<name>A0AB37W270_9PLEO</name>
<dbReference type="AlphaFoldDB" id="A0AB37W270"/>
<reference evidence="2" key="1">
    <citation type="submission" date="2017-10" db="EMBL/GenBank/DDBJ databases">
        <authorList>
            <person name="Armitage A.D."/>
            <person name="Barbara D.J."/>
            <person name="Woodhall J.W."/>
            <person name="Sreenivasaprasad S."/>
            <person name="Lane C.R."/>
            <person name="Clarkson J.P."/>
            <person name="Harrison R.J."/>
        </authorList>
    </citation>
    <scope>NUCLEOTIDE SEQUENCE</scope>
    <source>
        <strain evidence="2">FERA 1164</strain>
    </source>
</reference>
<proteinExistence type="predicted"/>
<dbReference type="Proteomes" id="UP000292340">
    <property type="component" value="Unassembled WGS sequence"/>
</dbReference>
<feature type="chain" id="PRO_5044197504" description="Secreted protein" evidence="1">
    <location>
        <begin position="19"/>
        <end position="126"/>
    </location>
</feature>
<comment type="caution">
    <text evidence="2">The sequence shown here is derived from an EMBL/GenBank/DDBJ whole genome shotgun (WGS) entry which is preliminary data.</text>
</comment>
<evidence type="ECO:0000313" key="3">
    <source>
        <dbReference type="Proteomes" id="UP000292340"/>
    </source>
</evidence>
<evidence type="ECO:0000256" key="1">
    <source>
        <dbReference type="SAM" id="SignalP"/>
    </source>
</evidence>
<organism evidence="2 3">
    <name type="scientific">Alternaria tenuissima</name>
    <dbReference type="NCBI Taxonomy" id="119927"/>
    <lineage>
        <taxon>Eukaryota</taxon>
        <taxon>Fungi</taxon>
        <taxon>Dikarya</taxon>
        <taxon>Ascomycota</taxon>
        <taxon>Pezizomycotina</taxon>
        <taxon>Dothideomycetes</taxon>
        <taxon>Pleosporomycetidae</taxon>
        <taxon>Pleosporales</taxon>
        <taxon>Pleosporineae</taxon>
        <taxon>Pleosporaceae</taxon>
        <taxon>Alternaria</taxon>
        <taxon>Alternaria sect. Alternaria</taxon>
        <taxon>Alternaria alternata complex</taxon>
    </lineage>
</organism>